<dbReference type="AlphaFoldDB" id="A0A1G9SE53"/>
<organism evidence="3 4">
    <name type="scientific">Paenibacillus jilunlii</name>
    <dbReference type="NCBI Taxonomy" id="682956"/>
    <lineage>
        <taxon>Bacteria</taxon>
        <taxon>Bacillati</taxon>
        <taxon>Bacillota</taxon>
        <taxon>Bacilli</taxon>
        <taxon>Bacillales</taxon>
        <taxon>Paenibacillaceae</taxon>
        <taxon>Paenibacillus</taxon>
    </lineage>
</organism>
<dbReference type="Pfam" id="PF09580">
    <property type="entry name" value="Spore_YhcN_YlaJ"/>
    <property type="match status" value="2"/>
</dbReference>
<gene>
    <name evidence="3" type="ORF">SAMN05216191_111197</name>
</gene>
<proteinExistence type="predicted"/>
<dbReference type="RefSeq" id="WP_074648420.1">
    <property type="nucleotide sequence ID" value="NZ_CP048429.1"/>
</dbReference>
<feature type="signal peptide" evidence="2">
    <location>
        <begin position="1"/>
        <end position="22"/>
    </location>
</feature>
<feature type="region of interest" description="Disordered" evidence="1">
    <location>
        <begin position="116"/>
        <end position="153"/>
    </location>
</feature>
<evidence type="ECO:0000256" key="2">
    <source>
        <dbReference type="SAM" id="SignalP"/>
    </source>
</evidence>
<feature type="chain" id="PRO_5039672055" evidence="2">
    <location>
        <begin position="23"/>
        <end position="343"/>
    </location>
</feature>
<dbReference type="EMBL" id="FNGM01000011">
    <property type="protein sequence ID" value="SDM33754.1"/>
    <property type="molecule type" value="Genomic_DNA"/>
</dbReference>
<evidence type="ECO:0000313" key="4">
    <source>
        <dbReference type="Proteomes" id="UP000182783"/>
    </source>
</evidence>
<accession>A0A1G9SE53</accession>
<dbReference type="PROSITE" id="PS51257">
    <property type="entry name" value="PROKAR_LIPOPROTEIN"/>
    <property type="match status" value="1"/>
</dbReference>
<reference evidence="3 4" key="1">
    <citation type="submission" date="2016-10" db="EMBL/GenBank/DDBJ databases">
        <authorList>
            <person name="de Groot N.N."/>
        </authorList>
    </citation>
    <scope>NUCLEOTIDE SEQUENCE [LARGE SCALE GENOMIC DNA]</scope>
    <source>
        <strain evidence="3 4">CGMCC 1.10239</strain>
    </source>
</reference>
<evidence type="ECO:0000256" key="1">
    <source>
        <dbReference type="SAM" id="MobiDB-lite"/>
    </source>
</evidence>
<keyword evidence="2" id="KW-0732">Signal</keyword>
<sequence>MLRSKISMTVSAALLLSMVSITGCGTNNTASDNNVHTKNVRGAQTGRLGVNSTQGVRDNAFDKMEVSEELASRIAAMPEVRSANVVVAGKSAYVAVVLDEASGGVHAKSNGNTSRINSYNGTGGPSGMVAGSGRTLGRTTTGITGMDDTRGSRNGVLGMTGVGGSMTGIPGSLSTGRGTVGGTGIANPGAFTGNGGNGIMSGSNGGNGVITGSNMTDGRVMKRDIDRSMGTAAGTRTITPFSTNGTNGMNGMNGTNGMGNGMNANGMNTLANDTVTRDMKDKIAAEVKKYDKNINNVYVSANPDFVDRANFYAQEFRAGHPLKGFAREFGTMVERIFPTRSGY</sequence>
<keyword evidence="3" id="KW-0449">Lipoprotein</keyword>
<dbReference type="InterPro" id="IPR019076">
    <property type="entry name" value="Spore_lipoprot_YhcN/YlaJ-like"/>
</dbReference>
<evidence type="ECO:0000313" key="3">
    <source>
        <dbReference type="EMBL" id="SDM33754.1"/>
    </source>
</evidence>
<feature type="compositionally biased region" description="Low complexity" evidence="1">
    <location>
        <begin position="131"/>
        <end position="145"/>
    </location>
</feature>
<protein>
    <submittedName>
        <fullName evidence="3">Sporulation lipoprotein, YhcN/YlaJ family</fullName>
    </submittedName>
</protein>
<dbReference type="Proteomes" id="UP000182783">
    <property type="component" value="Unassembled WGS sequence"/>
</dbReference>
<name>A0A1G9SE53_9BACL</name>